<feature type="transmembrane region" description="Helical" evidence="8">
    <location>
        <begin position="195"/>
        <end position="213"/>
    </location>
</feature>
<keyword evidence="5 8" id="KW-0472">Membrane</keyword>
<reference evidence="11" key="1">
    <citation type="submission" date="2016-10" db="EMBL/GenBank/DDBJ databases">
        <authorList>
            <person name="Varghese N."/>
            <person name="Submissions S."/>
        </authorList>
    </citation>
    <scope>NUCLEOTIDE SEQUENCE [LARGE SCALE GENOMIC DNA]</scope>
    <source>
        <strain evidence="11">DSM 11005</strain>
    </source>
</reference>
<organism evidence="10 11">
    <name type="scientific">Succiniclasticum ruminis</name>
    <dbReference type="NCBI Taxonomy" id="40841"/>
    <lineage>
        <taxon>Bacteria</taxon>
        <taxon>Bacillati</taxon>
        <taxon>Bacillota</taxon>
        <taxon>Negativicutes</taxon>
        <taxon>Acidaminococcales</taxon>
        <taxon>Acidaminococcaceae</taxon>
        <taxon>Succiniclasticum</taxon>
    </lineage>
</organism>
<feature type="region of interest" description="Disordered" evidence="7">
    <location>
        <begin position="1"/>
        <end position="26"/>
    </location>
</feature>
<keyword evidence="11" id="KW-1185">Reference proteome</keyword>
<sequence length="279" mass="30849">MSDQRTESGTEVNKVTQSAPLPDLPPMTKNQVMDLAMDMGKILLKSGAETSRVEDTMMRFCRSYGYYDLNVFCTPTIIILGDESPRGKSRVFRVRWRSTDLGLIMDVNQLSYNFRCWKMGYVEAKRWLQDRLSKSHPYGNRVVCVASGLGSACFAMLLGSASIYNFVAAFLTGFIAMTLLKMVNNFHPTPFWENFLAGFAIGIVAQTCCLSPYCTMENIIVGALMPFLPGLAFTNGVRDYMAGDLLSGNSRIAEAALFALSIAIGLVFALKAWTWGGLP</sequence>
<evidence type="ECO:0000256" key="5">
    <source>
        <dbReference type="ARBA" id="ARBA00023136"/>
    </source>
</evidence>
<evidence type="ECO:0000256" key="3">
    <source>
        <dbReference type="ARBA" id="ARBA00022692"/>
    </source>
</evidence>
<dbReference type="InterPro" id="IPR010619">
    <property type="entry name" value="ThrE-like_N"/>
</dbReference>
<dbReference type="PANTHER" id="PTHR34390:SF2">
    <property type="entry name" value="SUCCINATE TRANSPORTER SUBUNIT YJJP-RELATED"/>
    <property type="match status" value="1"/>
</dbReference>
<evidence type="ECO:0000256" key="8">
    <source>
        <dbReference type="SAM" id="Phobius"/>
    </source>
</evidence>
<dbReference type="Pfam" id="PF06738">
    <property type="entry name" value="ThrE"/>
    <property type="match status" value="1"/>
</dbReference>
<dbReference type="RefSeq" id="WP_176760353.1">
    <property type="nucleotide sequence ID" value="NZ_FMYW01000001.1"/>
</dbReference>
<gene>
    <name evidence="10" type="ORF">SAMN04487864_101337</name>
</gene>
<comment type="subcellular location">
    <subcellularLocation>
        <location evidence="1">Cell membrane</location>
        <topology evidence="1">Multi-pass membrane protein</topology>
    </subcellularLocation>
</comment>
<feature type="transmembrane region" description="Helical" evidence="8">
    <location>
        <begin position="163"/>
        <end position="183"/>
    </location>
</feature>
<protein>
    <submittedName>
        <fullName evidence="10">Uncharacterized membrane protein YjjP, DUF1212 family</fullName>
    </submittedName>
</protein>
<dbReference type="GO" id="GO:0022857">
    <property type="term" value="F:transmembrane transporter activity"/>
    <property type="evidence" value="ECO:0007669"/>
    <property type="project" value="InterPro"/>
</dbReference>
<feature type="domain" description="Threonine/serine exporter-like N-terminal" evidence="9">
    <location>
        <begin position="34"/>
        <end position="271"/>
    </location>
</feature>
<proteinExistence type="inferred from homology"/>
<feature type="transmembrane region" description="Helical" evidence="8">
    <location>
        <begin position="219"/>
        <end position="237"/>
    </location>
</feature>
<comment type="similarity">
    <text evidence="6">Belongs to the ThrE exporter (TC 2.A.79) family.</text>
</comment>
<evidence type="ECO:0000256" key="7">
    <source>
        <dbReference type="SAM" id="MobiDB-lite"/>
    </source>
</evidence>
<dbReference type="GO" id="GO:0005886">
    <property type="term" value="C:plasma membrane"/>
    <property type="evidence" value="ECO:0007669"/>
    <property type="project" value="UniProtKB-SubCell"/>
</dbReference>
<dbReference type="PANTHER" id="PTHR34390">
    <property type="entry name" value="UPF0442 PROTEIN YJJB-RELATED"/>
    <property type="match status" value="1"/>
</dbReference>
<keyword evidence="2" id="KW-1003">Cell membrane</keyword>
<dbReference type="EMBL" id="FMYW01000001">
    <property type="protein sequence ID" value="SDB99344.1"/>
    <property type="molecule type" value="Genomic_DNA"/>
</dbReference>
<evidence type="ECO:0000259" key="9">
    <source>
        <dbReference type="Pfam" id="PF06738"/>
    </source>
</evidence>
<dbReference type="Proteomes" id="UP000198943">
    <property type="component" value="Unassembled WGS sequence"/>
</dbReference>
<feature type="transmembrane region" description="Helical" evidence="8">
    <location>
        <begin position="257"/>
        <end position="276"/>
    </location>
</feature>
<evidence type="ECO:0000256" key="4">
    <source>
        <dbReference type="ARBA" id="ARBA00022989"/>
    </source>
</evidence>
<evidence type="ECO:0000256" key="2">
    <source>
        <dbReference type="ARBA" id="ARBA00022475"/>
    </source>
</evidence>
<name>A0A1G6HYR6_9FIRM</name>
<evidence type="ECO:0000313" key="10">
    <source>
        <dbReference type="EMBL" id="SDB99344.1"/>
    </source>
</evidence>
<dbReference type="InterPro" id="IPR050539">
    <property type="entry name" value="ThrE_Dicarb/AminoAcid_Exp"/>
</dbReference>
<keyword evidence="4 8" id="KW-1133">Transmembrane helix</keyword>
<evidence type="ECO:0000256" key="6">
    <source>
        <dbReference type="ARBA" id="ARBA00034125"/>
    </source>
</evidence>
<evidence type="ECO:0000313" key="11">
    <source>
        <dbReference type="Proteomes" id="UP000198943"/>
    </source>
</evidence>
<feature type="compositionally biased region" description="Polar residues" evidence="7">
    <location>
        <begin position="9"/>
        <end position="19"/>
    </location>
</feature>
<accession>A0A1G6HYR6</accession>
<evidence type="ECO:0000256" key="1">
    <source>
        <dbReference type="ARBA" id="ARBA00004651"/>
    </source>
</evidence>
<dbReference type="AlphaFoldDB" id="A0A1G6HYR6"/>
<keyword evidence="3 8" id="KW-0812">Transmembrane</keyword>
<dbReference type="GO" id="GO:0015744">
    <property type="term" value="P:succinate transport"/>
    <property type="evidence" value="ECO:0007669"/>
    <property type="project" value="TreeGrafter"/>
</dbReference>